<comment type="similarity">
    <text evidence="5">Belongs to the Omp25/RopB family.</text>
</comment>
<dbReference type="Proteomes" id="UP000509367">
    <property type="component" value="Chromosome"/>
</dbReference>
<evidence type="ECO:0000259" key="7">
    <source>
        <dbReference type="Pfam" id="PF13505"/>
    </source>
</evidence>
<name>A0A6N1VD07_9HYPH</name>
<dbReference type="Pfam" id="PF13505">
    <property type="entry name" value="OMP_b-brl"/>
    <property type="match status" value="1"/>
</dbReference>
<dbReference type="InterPro" id="IPR051692">
    <property type="entry name" value="OMP-like"/>
</dbReference>
<dbReference type="InterPro" id="IPR027385">
    <property type="entry name" value="Beta-barrel_OMP"/>
</dbReference>
<dbReference type="Gene3D" id="2.40.160.20">
    <property type="match status" value="1"/>
</dbReference>
<gene>
    <name evidence="8" type="ORF">HTY61_08020</name>
</gene>
<dbReference type="SUPFAM" id="SSF56925">
    <property type="entry name" value="OMPA-like"/>
    <property type="match status" value="1"/>
</dbReference>
<keyword evidence="3" id="KW-0472">Membrane</keyword>
<keyword evidence="2 6" id="KW-0732">Signal</keyword>
<feature type="chain" id="PRO_5026787307" evidence="6">
    <location>
        <begin position="24"/>
        <end position="214"/>
    </location>
</feature>
<reference evidence="8 9" key="1">
    <citation type="submission" date="2020-06" db="EMBL/GenBank/DDBJ databases">
        <title>Oricola thermophila sp. nov. isolated from a tidal sediments.</title>
        <authorList>
            <person name="Kwon K.K."/>
            <person name="Yang S.-H."/>
            <person name="Park M.-J."/>
        </authorList>
    </citation>
    <scope>NUCLEOTIDE SEQUENCE [LARGE SCALE GENOMIC DNA]</scope>
    <source>
        <strain evidence="8 9">MEBiC13590</strain>
    </source>
</reference>
<dbReference type="EMBL" id="CP054836">
    <property type="protein sequence ID" value="QKV18403.1"/>
    <property type="molecule type" value="Genomic_DNA"/>
</dbReference>
<dbReference type="InterPro" id="IPR011250">
    <property type="entry name" value="OMP/PagP_B-barrel"/>
</dbReference>
<proteinExistence type="inferred from homology"/>
<evidence type="ECO:0000256" key="4">
    <source>
        <dbReference type="ARBA" id="ARBA00023237"/>
    </source>
</evidence>
<dbReference type="GO" id="GO:0009279">
    <property type="term" value="C:cell outer membrane"/>
    <property type="evidence" value="ECO:0007669"/>
    <property type="project" value="UniProtKB-SubCell"/>
</dbReference>
<comment type="subcellular location">
    <subcellularLocation>
        <location evidence="1">Cell outer membrane</location>
    </subcellularLocation>
</comment>
<dbReference type="KEGG" id="orm:HTY61_08020"/>
<accession>A0A6N1VD07</accession>
<sequence>MRRLTKLAGGVALAALAANVAHAADAIEAPPEPPMAAPVEYAPQASWSGFYAGVFGGYNWGTFDATGADIDADGWSGGAFAGYNMQSGQMVYGVEADAGYSGTEGTLGGIEAKQTGFGSLRARVGYAFDPVMIYGTGGLAISGAEVDDGTVTDSNTHLGWTIGAGADALITDNVFGRLEYRYSDYQDKDYATSAGTVSSGFSAHTVNAGIGVKF</sequence>
<dbReference type="RefSeq" id="WP_175276297.1">
    <property type="nucleotide sequence ID" value="NZ_CP054836.1"/>
</dbReference>
<evidence type="ECO:0000256" key="6">
    <source>
        <dbReference type="SAM" id="SignalP"/>
    </source>
</evidence>
<evidence type="ECO:0000256" key="2">
    <source>
        <dbReference type="ARBA" id="ARBA00022729"/>
    </source>
</evidence>
<protein>
    <submittedName>
        <fullName evidence="8">Porin family protein</fullName>
    </submittedName>
</protein>
<keyword evidence="9" id="KW-1185">Reference proteome</keyword>
<evidence type="ECO:0000256" key="3">
    <source>
        <dbReference type="ARBA" id="ARBA00023136"/>
    </source>
</evidence>
<organism evidence="8 9">
    <name type="scientific">Oricola thermophila</name>
    <dbReference type="NCBI Taxonomy" id="2742145"/>
    <lineage>
        <taxon>Bacteria</taxon>
        <taxon>Pseudomonadati</taxon>
        <taxon>Pseudomonadota</taxon>
        <taxon>Alphaproteobacteria</taxon>
        <taxon>Hyphomicrobiales</taxon>
        <taxon>Ahrensiaceae</taxon>
        <taxon>Oricola</taxon>
    </lineage>
</organism>
<evidence type="ECO:0000313" key="9">
    <source>
        <dbReference type="Proteomes" id="UP000509367"/>
    </source>
</evidence>
<dbReference type="PANTHER" id="PTHR34001">
    <property type="entry name" value="BLL7405 PROTEIN"/>
    <property type="match status" value="1"/>
</dbReference>
<feature type="signal peptide" evidence="6">
    <location>
        <begin position="1"/>
        <end position="23"/>
    </location>
</feature>
<feature type="domain" description="Outer membrane protein beta-barrel" evidence="7">
    <location>
        <begin position="25"/>
        <end position="214"/>
    </location>
</feature>
<evidence type="ECO:0000313" key="8">
    <source>
        <dbReference type="EMBL" id="QKV18403.1"/>
    </source>
</evidence>
<keyword evidence="4" id="KW-0998">Cell outer membrane</keyword>
<dbReference type="AlphaFoldDB" id="A0A6N1VD07"/>
<evidence type="ECO:0000256" key="1">
    <source>
        <dbReference type="ARBA" id="ARBA00004442"/>
    </source>
</evidence>
<dbReference type="PANTHER" id="PTHR34001:SF3">
    <property type="entry name" value="BLL7405 PROTEIN"/>
    <property type="match status" value="1"/>
</dbReference>
<evidence type="ECO:0000256" key="5">
    <source>
        <dbReference type="ARBA" id="ARBA00038306"/>
    </source>
</evidence>